<dbReference type="PANTHER" id="PTHR37305">
    <property type="entry name" value="INTEGRAL MEMBRANE PROTEIN-RELATED"/>
    <property type="match status" value="1"/>
</dbReference>
<dbReference type="EMBL" id="JACHFY010000003">
    <property type="protein sequence ID" value="MBB5253090.1"/>
    <property type="molecule type" value="Genomic_DNA"/>
</dbReference>
<name>A0A7J9RSD8_SULOH</name>
<evidence type="ECO:0000313" key="2">
    <source>
        <dbReference type="EMBL" id="MBB5253090.1"/>
    </source>
</evidence>
<evidence type="ECO:0000313" key="3">
    <source>
        <dbReference type="Proteomes" id="UP000582213"/>
    </source>
</evidence>
<dbReference type="RefSeq" id="WP_184650958.1">
    <property type="nucleotide sequence ID" value="NZ_CP045484.1"/>
</dbReference>
<dbReference type="GeneID" id="42799864"/>
<accession>A0A7J9RSD8</accession>
<dbReference type="OrthoDB" id="43710at2157"/>
<feature type="transmembrane region" description="Helical" evidence="1">
    <location>
        <begin position="145"/>
        <end position="163"/>
    </location>
</feature>
<gene>
    <name evidence="2" type="ORF">HNQ62_000832</name>
</gene>
<feature type="transmembrane region" description="Helical" evidence="1">
    <location>
        <begin position="169"/>
        <end position="189"/>
    </location>
</feature>
<protein>
    <submittedName>
        <fullName evidence="2">ABC-2 type transport system permease protein</fullName>
    </submittedName>
</protein>
<feature type="transmembrane region" description="Helical" evidence="1">
    <location>
        <begin position="116"/>
        <end position="138"/>
    </location>
</feature>
<feature type="transmembrane region" description="Helical" evidence="1">
    <location>
        <begin position="34"/>
        <end position="54"/>
    </location>
</feature>
<proteinExistence type="predicted"/>
<sequence>MLPLALVVSLINTMLIEAGIVQKPTSVYLFTEANLAYSEILFIILSSMFAGDLISRDFSKEGLYMLTQPISREKIFLAKYISAVTITLIVVLVYMLGVFGTSIVLYNYLIPNWYEIVYVSFLAVLSLLSFVTLFSAIVKSPTISITISIFILLIIFPLIQQIMEDLHKTPFFVITYALQIILALAQPNITPFISSPSLSESIEIFVSYLIFGVIVSMITYKKRQLSDV</sequence>
<dbReference type="Proteomes" id="UP000582213">
    <property type="component" value="Unassembled WGS sequence"/>
</dbReference>
<keyword evidence="1" id="KW-0472">Membrane</keyword>
<keyword evidence="1" id="KW-1133">Transmembrane helix</keyword>
<comment type="caution">
    <text evidence="2">The sequence shown here is derived from an EMBL/GenBank/DDBJ whole genome shotgun (WGS) entry which is preliminary data.</text>
</comment>
<feature type="transmembrane region" description="Helical" evidence="1">
    <location>
        <begin position="201"/>
        <end position="220"/>
    </location>
</feature>
<organism evidence="2 3">
    <name type="scientific">Sulfurisphaera ohwakuensis</name>
    <dbReference type="NCBI Taxonomy" id="69656"/>
    <lineage>
        <taxon>Archaea</taxon>
        <taxon>Thermoproteota</taxon>
        <taxon>Thermoprotei</taxon>
        <taxon>Sulfolobales</taxon>
        <taxon>Sulfolobaceae</taxon>
        <taxon>Sulfurisphaera</taxon>
    </lineage>
</organism>
<reference evidence="2 3" key="1">
    <citation type="submission" date="2020-08" db="EMBL/GenBank/DDBJ databases">
        <title>Genomic Encyclopedia of Type Strains, Phase IV (KMG-IV): sequencing the most valuable type-strain genomes for metagenomic binning, comparative biology and taxonomic classification.</title>
        <authorList>
            <person name="Goeker M."/>
        </authorList>
    </citation>
    <scope>NUCLEOTIDE SEQUENCE [LARGE SCALE GENOMIC DNA]</scope>
    <source>
        <strain evidence="2 3">DSM 12421</strain>
    </source>
</reference>
<keyword evidence="1" id="KW-0812">Transmembrane</keyword>
<evidence type="ECO:0000256" key="1">
    <source>
        <dbReference type="SAM" id="Phobius"/>
    </source>
</evidence>
<dbReference type="AlphaFoldDB" id="A0A7J9RSD8"/>
<dbReference type="PANTHER" id="PTHR37305:SF1">
    <property type="entry name" value="MEMBRANE PROTEIN"/>
    <property type="match status" value="1"/>
</dbReference>